<reference evidence="3 4" key="1">
    <citation type="journal article" date="2006" name="Nature">
        <title>Global trends of whole-genome duplications revealed by the ciliate Paramecium tetraurelia.</title>
        <authorList>
            <consortium name="Genoscope"/>
            <person name="Aury J.-M."/>
            <person name="Jaillon O."/>
            <person name="Duret L."/>
            <person name="Noel B."/>
            <person name="Jubin C."/>
            <person name="Porcel B.M."/>
            <person name="Segurens B."/>
            <person name="Daubin V."/>
            <person name="Anthouard V."/>
            <person name="Aiach N."/>
            <person name="Arnaiz O."/>
            <person name="Billaut A."/>
            <person name="Beisson J."/>
            <person name="Blanc I."/>
            <person name="Bouhouche K."/>
            <person name="Camara F."/>
            <person name="Duharcourt S."/>
            <person name="Guigo R."/>
            <person name="Gogendeau D."/>
            <person name="Katinka M."/>
            <person name="Keller A.-M."/>
            <person name="Kissmehl R."/>
            <person name="Klotz C."/>
            <person name="Koll F."/>
            <person name="Le Moue A."/>
            <person name="Lepere C."/>
            <person name="Malinsky S."/>
            <person name="Nowacki M."/>
            <person name="Nowak J.K."/>
            <person name="Plattner H."/>
            <person name="Poulain J."/>
            <person name="Ruiz F."/>
            <person name="Serrano V."/>
            <person name="Zagulski M."/>
            <person name="Dessen P."/>
            <person name="Betermier M."/>
            <person name="Weissenbach J."/>
            <person name="Scarpelli C."/>
            <person name="Schachter V."/>
            <person name="Sperling L."/>
            <person name="Meyer E."/>
            <person name="Cohen J."/>
            <person name="Wincker P."/>
        </authorList>
    </citation>
    <scope>NUCLEOTIDE SEQUENCE [LARGE SCALE GENOMIC DNA]</scope>
    <source>
        <strain evidence="3 4">Stock d4-2</strain>
    </source>
</reference>
<dbReference type="GeneID" id="5012932"/>
<dbReference type="KEGG" id="ptm:GSPATT00030386001"/>
<feature type="coiled-coil region" evidence="1">
    <location>
        <begin position="197"/>
        <end position="245"/>
    </location>
</feature>
<dbReference type="PANTHER" id="PTHR34894">
    <property type="entry name" value="SAM-DEPENDENT METHYLTRANSFERASE RSMI, CONSERVED SITE"/>
    <property type="match status" value="1"/>
</dbReference>
<name>A0BMI3_PARTE</name>
<evidence type="ECO:0000256" key="2">
    <source>
        <dbReference type="SAM" id="MobiDB-lite"/>
    </source>
</evidence>
<evidence type="ECO:0000256" key="1">
    <source>
        <dbReference type="SAM" id="Coils"/>
    </source>
</evidence>
<dbReference type="OMA" id="YAYECLP"/>
<protein>
    <submittedName>
        <fullName evidence="3">Uncharacterized protein</fullName>
    </submittedName>
</protein>
<keyword evidence="1" id="KW-0175">Coiled coil</keyword>
<dbReference type="HOGENOM" id="CLU_291432_0_0_1"/>
<proteinExistence type="predicted"/>
<evidence type="ECO:0000313" key="4">
    <source>
        <dbReference type="Proteomes" id="UP000000600"/>
    </source>
</evidence>
<dbReference type="EMBL" id="CT868004">
    <property type="protein sequence ID" value="CAK59750.1"/>
    <property type="molecule type" value="Genomic_DNA"/>
</dbReference>
<gene>
    <name evidence="3" type="ORF">GSPATT00030386001</name>
</gene>
<dbReference type="InParanoid" id="A0BMI3"/>
<dbReference type="AlphaFoldDB" id="A0BMI3"/>
<dbReference type="RefSeq" id="XP_001427148.1">
    <property type="nucleotide sequence ID" value="XM_001427111.1"/>
</dbReference>
<dbReference type="Proteomes" id="UP000000600">
    <property type="component" value="Unassembled WGS sequence"/>
</dbReference>
<keyword evidence="4" id="KW-1185">Reference proteome</keyword>
<evidence type="ECO:0000313" key="3">
    <source>
        <dbReference type="EMBL" id="CAK59750.1"/>
    </source>
</evidence>
<feature type="region of interest" description="Disordered" evidence="2">
    <location>
        <begin position="630"/>
        <end position="655"/>
    </location>
</feature>
<dbReference type="PANTHER" id="PTHR34894:SF5">
    <property type="entry name" value="EF-HAND DOMAIN-CONTAINING PROTEIN"/>
    <property type="match status" value="1"/>
</dbReference>
<accession>A0BMI3</accession>
<dbReference type="OrthoDB" id="295667at2759"/>
<dbReference type="eggNOG" id="ENOG502SUVK">
    <property type="taxonomic scope" value="Eukaryota"/>
</dbReference>
<feature type="coiled-coil region" evidence="1">
    <location>
        <begin position="274"/>
        <end position="343"/>
    </location>
</feature>
<organism evidence="3 4">
    <name type="scientific">Paramecium tetraurelia</name>
    <dbReference type="NCBI Taxonomy" id="5888"/>
    <lineage>
        <taxon>Eukaryota</taxon>
        <taxon>Sar</taxon>
        <taxon>Alveolata</taxon>
        <taxon>Ciliophora</taxon>
        <taxon>Intramacronucleata</taxon>
        <taxon>Oligohymenophorea</taxon>
        <taxon>Peniculida</taxon>
        <taxon>Parameciidae</taxon>
        <taxon>Paramecium</taxon>
    </lineage>
</organism>
<sequence>MNQKPLKSIHFRVETHIDLSSKDKISSVESNSKRYGSPDNLPSLQNICRTIQGEDGTVFAMRSLMSRANNVSSNRTTRTKWALELNERKDLKQLEQWTDLMVQQLQQQQYGNIRDFYEKMELVYTGSITQLGQQLAVKCIDYQTMLNKIWSSYTHAVKEIIERQSETNRKLEKDCLSETVKLHQMYQKTLNDKGTKLQEAERYLKQNSDQNDKMIKEGRYLRKKCQKLEQELLNLRREGDFLKLQNTDLTREIDAMKVFINHQVDPSIYIHQNLVNAQQIEEKFADELQHAKKEMFDDFKHQFEQRTMIYEEMYQKKLDELERREIQNQNQEDEQILQDYQQTIFKDECVGSSLTYKTQETDTLDLLQFQDATVQTIQFKKKVFDWSTQTPTVVTFNQSVEANFSMIKRECIPRNKEEQTYLEMSRYPIQVFIDDYHEINITYNKSTFNQDLNNLVEQLGQRATQLFNILTMKEEFHLDDFQCVSQYVINSYNAFINLVRNLEYLIVESKSNLVENKICLYETQIDSKQSYRKKIHAEKKLDLLIAKHQLTLKQVTFLQKQIIRVHKYLPHFQIETIKRQAIKRKIFLEFPKIQSPGPNLLLPPEKSNTIFFSSQPQLLIPPQINQSTSSQVQRSALDIAQSESTEPQQLRRDQSVDLYREPRETPPISPAKKHHQIQIFFQDAIAPPDDSSSESDQDVDIEAQLSPIKNLLSIEKKLFVSKCPSKNTQTATQLLLQEIQQFRRDRIDNIVTRQTLQRYLSSFVCWCVKYGKYNYPLHIQLYEFYQIENFQQPPQVWLQKYQRIIKSIIYYKKKTTYAKLFHQMLIGDQSFNIYLSILNGIQNKEFTENGIIVQQLQLSDAIGQYVKNTIPKYIQLVDYDQEISPYMQGMLDFKTNEITQKYQLILTLFDQDRFTALQFRLLLLELDSQRTEQQIINLFISECDLEQNSIQYMSHKRFSQMCEEHNLLANLSEYLNRNNAQYFSDLQLWKVREIELKLMLIRSQKYDTTEREVFYRMNELNSNEQRILLGRYLERRAKELLLEQYAYECLPQFMQILLNSQ</sequence>